<feature type="region of interest" description="Disordered" evidence="1">
    <location>
        <begin position="241"/>
        <end position="262"/>
    </location>
</feature>
<keyword evidence="3" id="KW-1185">Reference proteome</keyword>
<accession>A0A7D8UL86</accession>
<evidence type="ECO:0000313" key="2">
    <source>
        <dbReference type="EMBL" id="TVY51442.1"/>
    </source>
</evidence>
<feature type="compositionally biased region" description="Low complexity" evidence="1">
    <location>
        <begin position="510"/>
        <end position="523"/>
    </location>
</feature>
<feature type="compositionally biased region" description="Polar residues" evidence="1">
    <location>
        <begin position="538"/>
        <end position="547"/>
    </location>
</feature>
<feature type="compositionally biased region" description="Low complexity" evidence="1">
    <location>
        <begin position="187"/>
        <end position="197"/>
    </location>
</feature>
<sequence length="612" mass="67323">MSSVLDDFDFQKFIDSNQSPDEFFDNPAGSQQAADHNMSGMDPNSPPPQLNHASTHSPSQVPGEAVQQNMPNMPTPEPKREDSEGLFLPDIQYAPSADDFGSPAGLEEDADEERFTPEPTMGGNSHHLPELASPINFGSMFEDSPHKQASGVSSRRNGVVYPAPARHDPTPESAPSITNEDPGDRTSPSPSASSSPSEDGNLGPQVKQLTIKDDDFVMINAEDAPAAAQHKWAQPHIPAVLEKPVKQEPREASIRLPTPAPTNSLTVQQMKQMMAAQKVMIQASLRKNDATKASIFGARKSVEAESSHGKRQSFVQIGDEHENANAAMGDADENDLSWMHEEDTGHDEEYENLVTVRNTLQMRRENGKITQEEKLELHNLTKRIESKDRVRRAVALALSQGEEDEEGLFVPEEREEVVGRHIRDRPTKSTLQSGQDDPDEDPTFRQMLQESFGGSNEGLDDFGNPKPTKGKRQKKATSKRPTNAREVRAQEDAKREKDRAKAQKGKKAPAAKSGAKKGAPVPKSKGKAKSAKNGNAASRLNVTTRSESLLRPANQFNRNSGQDPAGRIILEDLILNDPINDRLNQNDPSFDVHPDAAIEVRKAVRQYPSWRK</sequence>
<feature type="compositionally biased region" description="Polar residues" evidence="1">
    <location>
        <begin position="51"/>
        <end position="72"/>
    </location>
</feature>
<feature type="region of interest" description="Disordered" evidence="1">
    <location>
        <begin position="1"/>
        <end position="208"/>
    </location>
</feature>
<feature type="region of interest" description="Disordered" evidence="1">
    <location>
        <begin position="400"/>
        <end position="563"/>
    </location>
</feature>
<feature type="compositionally biased region" description="Basic residues" evidence="1">
    <location>
        <begin position="468"/>
        <end position="478"/>
    </location>
</feature>
<feature type="compositionally biased region" description="Basic and acidic residues" evidence="1">
    <location>
        <begin position="483"/>
        <end position="501"/>
    </location>
</feature>
<dbReference type="EMBL" id="QGMG01000818">
    <property type="protein sequence ID" value="TVY51442.1"/>
    <property type="molecule type" value="Genomic_DNA"/>
</dbReference>
<name>A0A7D8UL86_9HELO</name>
<gene>
    <name evidence="2" type="ORF">LCER1_G008115</name>
</gene>
<reference evidence="2 3" key="1">
    <citation type="submission" date="2018-05" db="EMBL/GenBank/DDBJ databases">
        <title>Whole genome sequencing for identification of molecular markers to develop diagnostic detection tools for the regulated plant pathogen Lachnellula willkommii.</title>
        <authorList>
            <person name="Giroux E."/>
            <person name="Bilodeau G."/>
        </authorList>
    </citation>
    <scope>NUCLEOTIDE SEQUENCE [LARGE SCALE GENOMIC DNA]</scope>
    <source>
        <strain evidence="2 3">CBS 625.97</strain>
    </source>
</reference>
<dbReference type="AlphaFoldDB" id="A0A7D8UL86"/>
<feature type="compositionally biased region" description="Basic and acidic residues" evidence="1">
    <location>
        <begin position="243"/>
        <end position="253"/>
    </location>
</feature>
<evidence type="ECO:0000313" key="3">
    <source>
        <dbReference type="Proteomes" id="UP000481288"/>
    </source>
</evidence>
<comment type="caution">
    <text evidence="2">The sequence shown here is derived from an EMBL/GenBank/DDBJ whole genome shotgun (WGS) entry which is preliminary data.</text>
</comment>
<proteinExistence type="predicted"/>
<protein>
    <submittedName>
        <fullName evidence="2">Uncharacterized protein</fullName>
    </submittedName>
</protein>
<feature type="compositionally biased region" description="Basic and acidic residues" evidence="1">
    <location>
        <begin position="416"/>
        <end position="427"/>
    </location>
</feature>
<organism evidence="2 3">
    <name type="scientific">Lachnellula cervina</name>
    <dbReference type="NCBI Taxonomy" id="1316786"/>
    <lineage>
        <taxon>Eukaryota</taxon>
        <taxon>Fungi</taxon>
        <taxon>Dikarya</taxon>
        <taxon>Ascomycota</taxon>
        <taxon>Pezizomycotina</taxon>
        <taxon>Leotiomycetes</taxon>
        <taxon>Helotiales</taxon>
        <taxon>Lachnaceae</taxon>
        <taxon>Lachnellula</taxon>
    </lineage>
</organism>
<evidence type="ECO:0000256" key="1">
    <source>
        <dbReference type="SAM" id="MobiDB-lite"/>
    </source>
</evidence>
<dbReference type="Proteomes" id="UP000481288">
    <property type="component" value="Unassembled WGS sequence"/>
</dbReference>